<dbReference type="AlphaFoldDB" id="A0A517WN95"/>
<feature type="transmembrane region" description="Helical" evidence="1">
    <location>
        <begin position="158"/>
        <end position="176"/>
    </location>
</feature>
<dbReference type="OrthoDB" id="249713at2"/>
<feature type="transmembrane region" description="Helical" evidence="1">
    <location>
        <begin position="229"/>
        <end position="247"/>
    </location>
</feature>
<accession>A0A517WN95</accession>
<evidence type="ECO:0000313" key="2">
    <source>
        <dbReference type="EMBL" id="QDU06739.1"/>
    </source>
</evidence>
<dbReference type="EMBL" id="CP037422">
    <property type="protein sequence ID" value="QDU06739.1"/>
    <property type="molecule type" value="Genomic_DNA"/>
</dbReference>
<sequence length="382" mass="42338">MFNNLYFLAISFELVLFLISMFTLSRIKLEFQKETVLLHFKSTLPMTAILLSGVILLSASIGSTNLSVIHEALQRMGKESSLLLNLSVPALGIFLILTGAVFRMGAIPINFCVRIIQNEMSYWASILPALAFICSGLLFVVLFVDKIAVVSFVDTEQILGFLALIVLTTTAGLLLITTELKAILALVVMQFTGVFFTQLSAMCWKWRHDSNEFEASSILHAMKEFFPELLLSYLAILGLACLLDSLGDGQSKVNYPNQIQGLIGDQRYLGSAAIFLLAGLMGFPGLSVFRMRWQTLISLLEIHQESSVGMIPTVHLVYLGLAIIVVISSMIVSFVCAKLMIQVCFAKPLSRYRQIAQKRMALICYCGVLSLLILNLSTMFKF</sequence>
<dbReference type="Proteomes" id="UP000318384">
    <property type="component" value="Chromosome"/>
</dbReference>
<feature type="transmembrane region" description="Helical" evidence="1">
    <location>
        <begin position="183"/>
        <end position="201"/>
    </location>
</feature>
<feature type="transmembrane region" description="Helical" evidence="1">
    <location>
        <begin position="82"/>
        <end position="102"/>
    </location>
</feature>
<protein>
    <recommendedName>
        <fullName evidence="4">NADH:quinone oxidoreductase/Mrp antiporter membrane subunit domain-containing protein</fullName>
    </recommendedName>
</protein>
<evidence type="ECO:0000256" key="1">
    <source>
        <dbReference type="SAM" id="Phobius"/>
    </source>
</evidence>
<feature type="transmembrane region" description="Helical" evidence="1">
    <location>
        <begin position="316"/>
        <end position="341"/>
    </location>
</feature>
<keyword evidence="1" id="KW-1133">Transmembrane helix</keyword>
<proteinExistence type="predicted"/>
<feature type="transmembrane region" description="Helical" evidence="1">
    <location>
        <begin position="44"/>
        <end position="62"/>
    </location>
</feature>
<keyword evidence="3" id="KW-1185">Reference proteome</keyword>
<evidence type="ECO:0008006" key="4">
    <source>
        <dbReference type="Google" id="ProtNLM"/>
    </source>
</evidence>
<evidence type="ECO:0000313" key="3">
    <source>
        <dbReference type="Proteomes" id="UP000318384"/>
    </source>
</evidence>
<feature type="transmembrane region" description="Helical" evidence="1">
    <location>
        <begin position="362"/>
        <end position="380"/>
    </location>
</feature>
<feature type="transmembrane region" description="Helical" evidence="1">
    <location>
        <begin position="122"/>
        <end position="143"/>
    </location>
</feature>
<keyword evidence="1" id="KW-0472">Membrane</keyword>
<name>A0A517WN95_9PLAN</name>
<reference evidence="2 3" key="1">
    <citation type="submission" date="2019-03" db="EMBL/GenBank/DDBJ databases">
        <title>Deep-cultivation of Planctomycetes and their phenomic and genomic characterization uncovers novel biology.</title>
        <authorList>
            <person name="Wiegand S."/>
            <person name="Jogler M."/>
            <person name="Boedeker C."/>
            <person name="Pinto D."/>
            <person name="Vollmers J."/>
            <person name="Rivas-Marin E."/>
            <person name="Kohn T."/>
            <person name="Peeters S.H."/>
            <person name="Heuer A."/>
            <person name="Rast P."/>
            <person name="Oberbeckmann S."/>
            <person name="Bunk B."/>
            <person name="Jeske O."/>
            <person name="Meyerdierks A."/>
            <person name="Storesund J.E."/>
            <person name="Kallscheuer N."/>
            <person name="Luecker S."/>
            <person name="Lage O.M."/>
            <person name="Pohl T."/>
            <person name="Merkel B.J."/>
            <person name="Hornburger P."/>
            <person name="Mueller R.-W."/>
            <person name="Bruemmer F."/>
            <person name="Labrenz M."/>
            <person name="Spormann A.M."/>
            <person name="Op den Camp H."/>
            <person name="Overmann J."/>
            <person name="Amann R."/>
            <person name="Jetten M.S.M."/>
            <person name="Mascher T."/>
            <person name="Medema M.H."/>
            <person name="Devos D.P."/>
            <person name="Kaster A.-K."/>
            <person name="Ovreas L."/>
            <person name="Rohde M."/>
            <person name="Galperin M.Y."/>
            <person name="Jogler C."/>
        </authorList>
    </citation>
    <scope>NUCLEOTIDE SEQUENCE [LARGE SCALE GENOMIC DNA]</scope>
    <source>
        <strain evidence="2 3">V202</strain>
    </source>
</reference>
<feature type="transmembrane region" description="Helical" evidence="1">
    <location>
        <begin position="268"/>
        <end position="289"/>
    </location>
</feature>
<dbReference type="RefSeq" id="WP_145170163.1">
    <property type="nucleotide sequence ID" value="NZ_CP037422.1"/>
</dbReference>
<feature type="transmembrane region" description="Helical" evidence="1">
    <location>
        <begin position="6"/>
        <end position="24"/>
    </location>
</feature>
<organism evidence="2 3">
    <name type="scientific">Gimesia aquarii</name>
    <dbReference type="NCBI Taxonomy" id="2527964"/>
    <lineage>
        <taxon>Bacteria</taxon>
        <taxon>Pseudomonadati</taxon>
        <taxon>Planctomycetota</taxon>
        <taxon>Planctomycetia</taxon>
        <taxon>Planctomycetales</taxon>
        <taxon>Planctomycetaceae</taxon>
        <taxon>Gimesia</taxon>
    </lineage>
</organism>
<keyword evidence="1" id="KW-0812">Transmembrane</keyword>
<gene>
    <name evidence="2" type="ORF">V202x_00820</name>
</gene>